<dbReference type="Proteomes" id="UP000005561">
    <property type="component" value="Unassembled WGS sequence"/>
</dbReference>
<dbReference type="SMART" id="SM00382">
    <property type="entry name" value="AAA"/>
    <property type="match status" value="1"/>
</dbReference>
<keyword evidence="8" id="KW-1185">Reference proteome</keyword>
<evidence type="ECO:0000256" key="5">
    <source>
        <dbReference type="SAM" id="MobiDB-lite"/>
    </source>
</evidence>
<dbReference type="PANTHER" id="PTHR42711:SF5">
    <property type="entry name" value="ABC TRANSPORTER ATP-BINDING PROTEIN NATA"/>
    <property type="match status" value="1"/>
</dbReference>
<dbReference type="EMBL" id="ACCL02000016">
    <property type="protein sequence ID" value="EET59653.1"/>
    <property type="molecule type" value="Genomic_DNA"/>
</dbReference>
<keyword evidence="4 7" id="KW-0067">ATP-binding</keyword>
<dbReference type="Pfam" id="PF13732">
    <property type="entry name" value="DrrA1-3_C"/>
    <property type="match status" value="1"/>
</dbReference>
<dbReference type="eggNOG" id="COG4152">
    <property type="taxonomic scope" value="Bacteria"/>
</dbReference>
<dbReference type="InterPro" id="IPR003593">
    <property type="entry name" value="AAA+_ATPase"/>
</dbReference>
<evidence type="ECO:0000259" key="6">
    <source>
        <dbReference type="PROSITE" id="PS50893"/>
    </source>
</evidence>
<dbReference type="Pfam" id="PF00005">
    <property type="entry name" value="ABC_tran"/>
    <property type="match status" value="1"/>
</dbReference>
<dbReference type="OrthoDB" id="9801987at2"/>
<accession>C6LHZ8</accession>
<keyword evidence="3" id="KW-0547">Nucleotide-binding</keyword>
<comment type="similarity">
    <text evidence="1">Belongs to the ABC transporter superfamily.</text>
</comment>
<comment type="caution">
    <text evidence="7">The sequence shown here is derived from an EMBL/GenBank/DDBJ whole genome shotgun (WGS) entry which is preliminary data.</text>
</comment>
<dbReference type="RefSeq" id="WP_006863046.1">
    <property type="nucleotide sequence ID" value="NZ_ACCL02000016.1"/>
</dbReference>
<feature type="region of interest" description="Disordered" evidence="5">
    <location>
        <begin position="130"/>
        <end position="178"/>
    </location>
</feature>
<proteinExistence type="inferred from homology"/>
<evidence type="ECO:0000313" key="8">
    <source>
        <dbReference type="Proteomes" id="UP000005561"/>
    </source>
</evidence>
<evidence type="ECO:0000256" key="3">
    <source>
        <dbReference type="ARBA" id="ARBA00022741"/>
    </source>
</evidence>
<gene>
    <name evidence="7" type="ORF">BRYFOR_08269</name>
</gene>
<evidence type="ECO:0000256" key="4">
    <source>
        <dbReference type="ARBA" id="ARBA00022840"/>
    </source>
</evidence>
<dbReference type="InterPro" id="IPR050763">
    <property type="entry name" value="ABC_transporter_ATP-binding"/>
</dbReference>
<sequence>MSLVVRNLSKKYGDKTVVDNLNFEMARPGVFALLGTNGAGKTTSIRMMLNMLSRDSGEVLWNGKPLDTSVCNVGYLAEERGLYPKYTLMDQLIYFAALRGIPKAEAKKRIRYWAERLEVEEYLYPDGGASSRKEALSGNDENKGAADSDRKRSAEKPESKKRARKQAPKKADQLSKGNQQKIQFMTALLPDPDLLILDEPLSGLDPVNTDLFKSIIREEIAKGKYMIMSSHQMATVEEFCTDIIILNRSKTVLQGHLNDIKKSYGRINLSLKTETDVSELIEKAGLTLVAQKECEYQLRVSGEEQANAFLKLLIDHSVSVITFDLREPSLHEIFVEKVGDAHED</sequence>
<dbReference type="SUPFAM" id="SSF52540">
    <property type="entry name" value="P-loop containing nucleoside triphosphate hydrolases"/>
    <property type="match status" value="1"/>
</dbReference>
<dbReference type="STRING" id="168384.SAMN05660368_02570"/>
<dbReference type="GO" id="GO:0005524">
    <property type="term" value="F:ATP binding"/>
    <property type="evidence" value="ECO:0007669"/>
    <property type="project" value="UniProtKB-KW"/>
</dbReference>
<keyword evidence="2" id="KW-0813">Transport</keyword>
<dbReference type="InterPro" id="IPR003439">
    <property type="entry name" value="ABC_transporter-like_ATP-bd"/>
</dbReference>
<evidence type="ECO:0000256" key="2">
    <source>
        <dbReference type="ARBA" id="ARBA00022448"/>
    </source>
</evidence>
<feature type="domain" description="ABC transporter" evidence="6">
    <location>
        <begin position="3"/>
        <end position="273"/>
    </location>
</feature>
<evidence type="ECO:0000313" key="7">
    <source>
        <dbReference type="EMBL" id="EET59653.1"/>
    </source>
</evidence>
<feature type="compositionally biased region" description="Basic and acidic residues" evidence="5">
    <location>
        <begin position="131"/>
        <end position="160"/>
    </location>
</feature>
<dbReference type="PANTHER" id="PTHR42711">
    <property type="entry name" value="ABC TRANSPORTER ATP-BINDING PROTEIN"/>
    <property type="match status" value="1"/>
</dbReference>
<dbReference type="InterPro" id="IPR025302">
    <property type="entry name" value="DrrA1/2-like_C"/>
</dbReference>
<reference evidence="7" key="1">
    <citation type="submission" date="2009-07" db="EMBL/GenBank/DDBJ databases">
        <authorList>
            <person name="Weinstock G."/>
            <person name="Sodergren E."/>
            <person name="Clifton S."/>
            <person name="Fulton L."/>
            <person name="Fulton B."/>
            <person name="Courtney L."/>
            <person name="Fronick C."/>
            <person name="Harrison M."/>
            <person name="Strong C."/>
            <person name="Farmer C."/>
            <person name="Delahaunty K."/>
            <person name="Markovic C."/>
            <person name="Hall O."/>
            <person name="Minx P."/>
            <person name="Tomlinson C."/>
            <person name="Mitreva M."/>
            <person name="Nelson J."/>
            <person name="Hou S."/>
            <person name="Wollam A."/>
            <person name="Pepin K.H."/>
            <person name="Johnson M."/>
            <person name="Bhonagiri V."/>
            <person name="Nash W.E."/>
            <person name="Warren W."/>
            <person name="Chinwalla A."/>
            <person name="Mardis E.R."/>
            <person name="Wilson R.K."/>
        </authorList>
    </citation>
    <scope>NUCLEOTIDE SEQUENCE [LARGE SCALE GENOMIC DNA]</scope>
    <source>
        <strain evidence="7">DSM 14469</strain>
    </source>
</reference>
<evidence type="ECO:0000256" key="1">
    <source>
        <dbReference type="ARBA" id="ARBA00005417"/>
    </source>
</evidence>
<dbReference type="AlphaFoldDB" id="C6LHZ8"/>
<dbReference type="GO" id="GO:0016887">
    <property type="term" value="F:ATP hydrolysis activity"/>
    <property type="evidence" value="ECO:0007669"/>
    <property type="project" value="InterPro"/>
</dbReference>
<dbReference type="Gene3D" id="3.40.50.300">
    <property type="entry name" value="P-loop containing nucleotide triphosphate hydrolases"/>
    <property type="match status" value="1"/>
</dbReference>
<dbReference type="PROSITE" id="PS50893">
    <property type="entry name" value="ABC_TRANSPORTER_2"/>
    <property type="match status" value="1"/>
</dbReference>
<organism evidence="7 8">
    <name type="scientific">Marvinbryantia formatexigens DSM 14469</name>
    <dbReference type="NCBI Taxonomy" id="478749"/>
    <lineage>
        <taxon>Bacteria</taxon>
        <taxon>Bacillati</taxon>
        <taxon>Bacillota</taxon>
        <taxon>Clostridia</taxon>
        <taxon>Lachnospirales</taxon>
        <taxon>Lachnospiraceae</taxon>
        <taxon>Marvinbryantia</taxon>
    </lineage>
</organism>
<dbReference type="InterPro" id="IPR027417">
    <property type="entry name" value="P-loop_NTPase"/>
</dbReference>
<protein>
    <submittedName>
        <fullName evidence="7">ABC transporter, ATP-binding protein</fullName>
    </submittedName>
</protein>
<name>C6LHZ8_9FIRM</name>